<comment type="caution">
    <text evidence="4">The sequence shown here is derived from an EMBL/GenBank/DDBJ whole genome shotgun (WGS) entry which is preliminary data.</text>
</comment>
<protein>
    <submittedName>
        <fullName evidence="4">1-acyl-sn-glycerol-3-phosphate acyltransferase</fullName>
    </submittedName>
</protein>
<evidence type="ECO:0000313" key="4">
    <source>
        <dbReference type="EMBL" id="GAA0354417.1"/>
    </source>
</evidence>
<dbReference type="Pfam" id="PF01553">
    <property type="entry name" value="Acyltransferase"/>
    <property type="match status" value="1"/>
</dbReference>
<dbReference type="CDD" id="cd07989">
    <property type="entry name" value="LPLAT_AGPAT-like"/>
    <property type="match status" value="1"/>
</dbReference>
<reference evidence="5" key="1">
    <citation type="journal article" date="2019" name="Int. J. Syst. Evol. Microbiol.">
        <title>The Global Catalogue of Microorganisms (GCM) 10K type strain sequencing project: providing services to taxonomists for standard genome sequencing and annotation.</title>
        <authorList>
            <consortium name="The Broad Institute Genomics Platform"/>
            <consortium name="The Broad Institute Genome Sequencing Center for Infectious Disease"/>
            <person name="Wu L."/>
            <person name="Ma J."/>
        </authorList>
    </citation>
    <scope>NUCLEOTIDE SEQUENCE [LARGE SCALE GENOMIC DNA]</scope>
    <source>
        <strain evidence="5">JCM 12662</strain>
    </source>
</reference>
<sequence>MFFSFIRGLIYLIILLLNGKPEYQGREKLPKDDNYIIIAPHRSWIDPVYLAFVAAPKQFAFMAKKELFKNPLLRWFVTKLNAFPVDRENPGPSAIKTPVKILKETDLGLVIFPTGTRHSSELKGGAVTIAKLSKKPMVPIVFSGAETFKDLLKRNRAIVRVGDPFIVERKVEGVKDVNAYYSNKIQESFDQLENELSKERKSLQP</sequence>
<name>A0ABP3GWS4_9LACT</name>
<keyword evidence="5" id="KW-1185">Reference proteome</keyword>
<keyword evidence="1" id="KW-0808">Transferase</keyword>
<proteinExistence type="predicted"/>
<evidence type="ECO:0000313" key="5">
    <source>
        <dbReference type="Proteomes" id="UP001501166"/>
    </source>
</evidence>
<keyword evidence="2 4" id="KW-0012">Acyltransferase</keyword>
<dbReference type="RefSeq" id="WP_343753542.1">
    <property type="nucleotide sequence ID" value="NZ_BAAACW010000026.1"/>
</dbReference>
<feature type="domain" description="Phospholipid/glycerol acyltransferase" evidence="3">
    <location>
        <begin position="35"/>
        <end position="145"/>
    </location>
</feature>
<dbReference type="PANTHER" id="PTHR10434:SF40">
    <property type="entry name" value="1-ACYL-SN-GLYCEROL-3-PHOSPHATE ACYLTRANSFERASE"/>
    <property type="match status" value="1"/>
</dbReference>
<gene>
    <name evidence="4" type="ORF">GCM10008932_04270</name>
</gene>
<dbReference type="Proteomes" id="UP001501166">
    <property type="component" value="Unassembled WGS sequence"/>
</dbReference>
<dbReference type="PANTHER" id="PTHR10434">
    <property type="entry name" value="1-ACYL-SN-GLYCEROL-3-PHOSPHATE ACYLTRANSFERASE"/>
    <property type="match status" value="1"/>
</dbReference>
<dbReference type="SUPFAM" id="SSF69593">
    <property type="entry name" value="Glycerol-3-phosphate (1)-acyltransferase"/>
    <property type="match status" value="1"/>
</dbReference>
<dbReference type="SMART" id="SM00563">
    <property type="entry name" value="PlsC"/>
    <property type="match status" value="1"/>
</dbReference>
<evidence type="ECO:0000256" key="1">
    <source>
        <dbReference type="ARBA" id="ARBA00022679"/>
    </source>
</evidence>
<organism evidence="4 5">
    <name type="scientific">Alkalibacterium iburiense</name>
    <dbReference type="NCBI Taxonomy" id="290589"/>
    <lineage>
        <taxon>Bacteria</taxon>
        <taxon>Bacillati</taxon>
        <taxon>Bacillota</taxon>
        <taxon>Bacilli</taxon>
        <taxon>Lactobacillales</taxon>
        <taxon>Carnobacteriaceae</taxon>
        <taxon>Alkalibacterium</taxon>
    </lineage>
</organism>
<evidence type="ECO:0000259" key="3">
    <source>
        <dbReference type="SMART" id="SM00563"/>
    </source>
</evidence>
<accession>A0ABP3GWS4</accession>
<evidence type="ECO:0000256" key="2">
    <source>
        <dbReference type="ARBA" id="ARBA00023315"/>
    </source>
</evidence>
<dbReference type="EMBL" id="BAAACW010000026">
    <property type="protein sequence ID" value="GAA0354417.1"/>
    <property type="molecule type" value="Genomic_DNA"/>
</dbReference>
<dbReference type="InterPro" id="IPR002123">
    <property type="entry name" value="Plipid/glycerol_acylTrfase"/>
</dbReference>
<dbReference type="GO" id="GO:0016746">
    <property type="term" value="F:acyltransferase activity"/>
    <property type="evidence" value="ECO:0007669"/>
    <property type="project" value="UniProtKB-KW"/>
</dbReference>